<dbReference type="EMBL" id="VDGH01000008">
    <property type="protein sequence ID" value="TQR11729.1"/>
    <property type="molecule type" value="Genomic_DNA"/>
</dbReference>
<evidence type="ECO:0000313" key="4">
    <source>
        <dbReference type="Proteomes" id="UP000317316"/>
    </source>
</evidence>
<dbReference type="Gene3D" id="1.20.58.780">
    <property type="match status" value="1"/>
</dbReference>
<feature type="signal peptide" evidence="1">
    <location>
        <begin position="1"/>
        <end position="30"/>
    </location>
</feature>
<reference evidence="3 4" key="1">
    <citation type="submission" date="2019-05" db="EMBL/GenBank/DDBJ databases">
        <title>Psychrobacillus vulpis sp. nov., a new species isolated from feces of a red fox that inhabits in The Tablas de Daimiel Natural Park, Albacete, Spain.</title>
        <authorList>
            <person name="Rodriguez M."/>
            <person name="Reina J.C."/>
            <person name="Bejar V."/>
            <person name="Llamas I."/>
        </authorList>
    </citation>
    <scope>NUCLEOTIDE SEQUENCE [LARGE SCALE GENOMIC DNA]</scope>
    <source>
        <strain evidence="3 4">NEAU-3TGS17</strain>
    </source>
</reference>
<dbReference type="OrthoDB" id="2971920at2"/>
<evidence type="ECO:0000313" key="3">
    <source>
        <dbReference type="EMBL" id="TQR11729.1"/>
    </source>
</evidence>
<dbReference type="AlphaFoldDB" id="A0A544T2Q1"/>
<keyword evidence="4" id="KW-1185">Reference proteome</keyword>
<evidence type="ECO:0000256" key="1">
    <source>
        <dbReference type="SAM" id="SignalP"/>
    </source>
</evidence>
<accession>A0A544T2Q1</accession>
<keyword evidence="1" id="KW-0732">Signal</keyword>
<gene>
    <name evidence="3" type="ORF">FG382_14015</name>
</gene>
<dbReference type="Pfam" id="PF18058">
    <property type="entry name" value="SbsC_C"/>
    <property type="match status" value="1"/>
</dbReference>
<dbReference type="Proteomes" id="UP000317316">
    <property type="component" value="Unassembled WGS sequence"/>
</dbReference>
<feature type="domain" description="SbsC C-terminal" evidence="2">
    <location>
        <begin position="45"/>
        <end position="141"/>
    </location>
</feature>
<name>A0A544T2Q1_9BACI</name>
<protein>
    <recommendedName>
        <fullName evidence="2">SbsC C-terminal domain-containing protein</fullName>
    </recommendedName>
</protein>
<evidence type="ECO:0000259" key="2">
    <source>
        <dbReference type="Pfam" id="PF18058"/>
    </source>
</evidence>
<comment type="caution">
    <text evidence="3">The sequence shown here is derived from an EMBL/GenBank/DDBJ whole genome shotgun (WGS) entry which is preliminary data.</text>
</comment>
<sequence>MKKNYVKVTATTALLSAALFGGPLIGSAHWEEKGQANDWKQSYQKMEKQPWNKKIQKNDKQWKDKNVSKDTYETADAYGKNTILPLLASIETAEANKDWEALEANYHKLSKELKKGTSLFYKVEGKENRNKLMETYKAPAEAKRAELALPISIYMAVNNLEKSFEKGDKAKIEQKLSKVKMLMDKLENVENNTLLQDLAAKVKGFENKLQNQTA</sequence>
<dbReference type="RefSeq" id="WP_142539514.1">
    <property type="nucleotide sequence ID" value="NZ_BMIE01000001.1"/>
</dbReference>
<proteinExistence type="predicted"/>
<feature type="chain" id="PRO_5021828538" description="SbsC C-terminal domain-containing protein" evidence="1">
    <location>
        <begin position="31"/>
        <end position="214"/>
    </location>
</feature>
<organism evidence="3 4">
    <name type="scientific">Psychrobacillus lasiicapitis</name>
    <dbReference type="NCBI Taxonomy" id="1636719"/>
    <lineage>
        <taxon>Bacteria</taxon>
        <taxon>Bacillati</taxon>
        <taxon>Bacillota</taxon>
        <taxon>Bacilli</taxon>
        <taxon>Bacillales</taxon>
        <taxon>Bacillaceae</taxon>
        <taxon>Psychrobacillus</taxon>
    </lineage>
</organism>
<dbReference type="InterPro" id="IPR041378">
    <property type="entry name" value="S-layer_SbsC_C"/>
</dbReference>